<reference evidence="14 15" key="1">
    <citation type="submission" date="2020-03" db="EMBL/GenBank/DDBJ databases">
        <authorList>
            <person name="Zhu W."/>
        </authorList>
    </citation>
    <scope>NUCLEOTIDE SEQUENCE [LARGE SCALE GENOMIC DNA]</scope>
    <source>
        <strain evidence="14 15">185</strain>
    </source>
</reference>
<feature type="transmembrane region" description="Helical" evidence="12">
    <location>
        <begin position="40"/>
        <end position="58"/>
    </location>
</feature>
<dbReference type="AlphaFoldDB" id="A0A6G8S1F5"/>
<evidence type="ECO:0000256" key="11">
    <source>
        <dbReference type="ARBA" id="ARBA00023160"/>
    </source>
</evidence>
<dbReference type="RefSeq" id="WP_166322405.1">
    <property type="nucleotide sequence ID" value="NZ_CP049916.1"/>
</dbReference>
<gene>
    <name evidence="14" type="ORF">G8D99_02735</name>
</gene>
<comment type="subcellular location">
    <subcellularLocation>
        <location evidence="1">Membrane</location>
        <topology evidence="1">Multi-pass membrane protein</topology>
    </subcellularLocation>
</comment>
<feature type="transmembrane region" description="Helical" evidence="12">
    <location>
        <begin position="157"/>
        <end position="177"/>
    </location>
</feature>
<evidence type="ECO:0000256" key="3">
    <source>
        <dbReference type="ARBA" id="ARBA00022516"/>
    </source>
</evidence>
<feature type="transmembrane region" description="Helical" evidence="12">
    <location>
        <begin position="78"/>
        <end position="96"/>
    </location>
</feature>
<dbReference type="KEGG" id="alj:G8D99_02735"/>
<evidence type="ECO:0000256" key="9">
    <source>
        <dbReference type="ARBA" id="ARBA00023098"/>
    </source>
</evidence>
<evidence type="ECO:0000313" key="15">
    <source>
        <dbReference type="Proteomes" id="UP000501939"/>
    </source>
</evidence>
<keyword evidence="3" id="KW-0444">Lipid biosynthesis</keyword>
<organism evidence="14 15">
    <name type="scientific">Acinetobacter lanii</name>
    <dbReference type="NCBI Taxonomy" id="2715163"/>
    <lineage>
        <taxon>Bacteria</taxon>
        <taxon>Pseudomonadati</taxon>
        <taxon>Pseudomonadota</taxon>
        <taxon>Gammaproteobacteria</taxon>
        <taxon>Moraxellales</taxon>
        <taxon>Moraxellaceae</taxon>
        <taxon>Acinetobacter</taxon>
    </lineage>
</organism>
<evidence type="ECO:0000256" key="6">
    <source>
        <dbReference type="ARBA" id="ARBA00022989"/>
    </source>
</evidence>
<accession>A0A6G8S1F5</accession>
<keyword evidence="9" id="KW-0443">Lipid metabolism</keyword>
<keyword evidence="11" id="KW-0275">Fatty acid biosynthesis</keyword>
<comment type="similarity">
    <text evidence="2">Belongs to the fatty acid desaturase type 2 family.</text>
</comment>
<sequence>MNAPLPKAPINWIAVFALVFIPIVALIAIPLYAMNHDFSAGAWISMFVLLGVSSLGITAGYHRLWAHRAYEATTPLKILLMIMGTFAVQNSILYWASGHRTHHRHVDDVEQDPYSINNGFWYAHIGWMLRDYPAAEPNYKNAPDLLKDKVVMFQDKYYIPLVAAVHAAILIPVGYLVGDMWGVMLLGGLVRLILSHHVTFFINSLCHMWGKRPYTDENTARDNFWLAIATWGEGYHNYHHIFQYDYRNGVKWWQYDPTKWLIWTFSKFGLAKNLRRIPSFNIKKAELAMKFKYAQQDLAVYGHNMTEDIATAKLRIAQEYDAFSQTLNDWAKLKEQEIQAKKASVAEKIHQMDSKLKDEFHQVELRLSQHRETLNQLMRNLKKGAVSN</sequence>
<dbReference type="PANTHER" id="PTHR11351:SF31">
    <property type="entry name" value="DESATURASE 1, ISOFORM A-RELATED"/>
    <property type="match status" value="1"/>
</dbReference>
<feature type="transmembrane region" description="Helical" evidence="12">
    <location>
        <begin position="183"/>
        <end position="202"/>
    </location>
</feature>
<feature type="transmembrane region" description="Helical" evidence="12">
    <location>
        <begin position="12"/>
        <end position="33"/>
    </location>
</feature>
<keyword evidence="4 12" id="KW-0812">Transmembrane</keyword>
<evidence type="ECO:0000256" key="8">
    <source>
        <dbReference type="ARBA" id="ARBA00023004"/>
    </source>
</evidence>
<dbReference type="Proteomes" id="UP000501939">
    <property type="component" value="Chromosome"/>
</dbReference>
<dbReference type="PANTHER" id="PTHR11351">
    <property type="entry name" value="ACYL-COA DESATURASE"/>
    <property type="match status" value="1"/>
</dbReference>
<keyword evidence="8" id="KW-0408">Iron</keyword>
<evidence type="ECO:0000313" key="14">
    <source>
        <dbReference type="EMBL" id="QIO08042.1"/>
    </source>
</evidence>
<dbReference type="GO" id="GO:0016717">
    <property type="term" value="F:oxidoreductase activity, acting on paired donors, with oxidation of a pair of donors resulting in the reduction of molecular oxygen to two molecules of water"/>
    <property type="evidence" value="ECO:0007669"/>
    <property type="project" value="InterPro"/>
</dbReference>
<evidence type="ECO:0000256" key="12">
    <source>
        <dbReference type="SAM" id="Phobius"/>
    </source>
</evidence>
<evidence type="ECO:0000256" key="4">
    <source>
        <dbReference type="ARBA" id="ARBA00022692"/>
    </source>
</evidence>
<dbReference type="GO" id="GO:0006633">
    <property type="term" value="P:fatty acid biosynthetic process"/>
    <property type="evidence" value="ECO:0007669"/>
    <property type="project" value="UniProtKB-KW"/>
</dbReference>
<dbReference type="CDD" id="cd03505">
    <property type="entry name" value="Delta9-FADS-like"/>
    <property type="match status" value="1"/>
</dbReference>
<evidence type="ECO:0000256" key="2">
    <source>
        <dbReference type="ARBA" id="ARBA00008749"/>
    </source>
</evidence>
<evidence type="ECO:0000259" key="13">
    <source>
        <dbReference type="Pfam" id="PF00487"/>
    </source>
</evidence>
<keyword evidence="7" id="KW-0560">Oxidoreductase</keyword>
<keyword evidence="15" id="KW-1185">Reference proteome</keyword>
<proteinExistence type="inferred from homology"/>
<keyword evidence="10 12" id="KW-0472">Membrane</keyword>
<protein>
    <submittedName>
        <fullName evidence="14">Acyl-CoA desaturase</fullName>
    </submittedName>
</protein>
<keyword evidence="6 12" id="KW-1133">Transmembrane helix</keyword>
<evidence type="ECO:0000256" key="7">
    <source>
        <dbReference type="ARBA" id="ARBA00023002"/>
    </source>
</evidence>
<name>A0A6G8S1F5_9GAMM</name>
<dbReference type="Pfam" id="PF00487">
    <property type="entry name" value="FA_desaturase"/>
    <property type="match status" value="1"/>
</dbReference>
<evidence type="ECO:0000256" key="1">
    <source>
        <dbReference type="ARBA" id="ARBA00004141"/>
    </source>
</evidence>
<dbReference type="GO" id="GO:0016020">
    <property type="term" value="C:membrane"/>
    <property type="evidence" value="ECO:0007669"/>
    <property type="project" value="UniProtKB-SubCell"/>
</dbReference>
<dbReference type="PRINTS" id="PR00075">
    <property type="entry name" value="FACDDSATRASE"/>
</dbReference>
<feature type="domain" description="Fatty acid desaturase" evidence="13">
    <location>
        <begin position="43"/>
        <end position="265"/>
    </location>
</feature>
<evidence type="ECO:0000256" key="10">
    <source>
        <dbReference type="ARBA" id="ARBA00023136"/>
    </source>
</evidence>
<dbReference type="EMBL" id="CP049916">
    <property type="protein sequence ID" value="QIO08042.1"/>
    <property type="molecule type" value="Genomic_DNA"/>
</dbReference>
<dbReference type="InterPro" id="IPR005804">
    <property type="entry name" value="FA_desaturase_dom"/>
</dbReference>
<keyword evidence="5" id="KW-0276">Fatty acid metabolism</keyword>
<evidence type="ECO:0000256" key="5">
    <source>
        <dbReference type="ARBA" id="ARBA00022832"/>
    </source>
</evidence>
<dbReference type="InterPro" id="IPR015876">
    <property type="entry name" value="Acyl-CoA_DS"/>
</dbReference>